<dbReference type="OrthoDB" id="9812472at2"/>
<dbReference type="Gene3D" id="4.10.860.20">
    <property type="entry name" value="Rabenosyn, Rab binding domain"/>
    <property type="match status" value="1"/>
</dbReference>
<evidence type="ECO:0000256" key="4">
    <source>
        <dbReference type="ARBA" id="ARBA00022964"/>
    </source>
</evidence>
<dbReference type="Pfam" id="PF18331">
    <property type="entry name" value="PKHD_C"/>
    <property type="match status" value="1"/>
</dbReference>
<feature type="domain" description="Fe2OG dioxygenase" evidence="8">
    <location>
        <begin position="78"/>
        <end position="178"/>
    </location>
</feature>
<dbReference type="GO" id="GO:0005506">
    <property type="term" value="F:iron ion binding"/>
    <property type="evidence" value="ECO:0007669"/>
    <property type="project" value="UniProtKB-UniRule"/>
</dbReference>
<dbReference type="GO" id="GO:0006879">
    <property type="term" value="P:intracellular iron ion homeostasis"/>
    <property type="evidence" value="ECO:0007669"/>
    <property type="project" value="TreeGrafter"/>
</dbReference>
<dbReference type="InterPro" id="IPR041097">
    <property type="entry name" value="PKHD_C"/>
</dbReference>
<dbReference type="HAMAP" id="MF_00657">
    <property type="entry name" value="Hydroxyl_YbiX"/>
    <property type="match status" value="1"/>
</dbReference>
<comment type="cofactor">
    <cofactor evidence="1 7">
        <name>L-ascorbate</name>
        <dbReference type="ChEBI" id="CHEBI:38290"/>
    </cofactor>
</comment>
<evidence type="ECO:0000256" key="1">
    <source>
        <dbReference type="ARBA" id="ARBA00001961"/>
    </source>
</evidence>
<dbReference type="NCBIfam" id="NF003975">
    <property type="entry name" value="PRK05467.1-4"/>
    <property type="match status" value="1"/>
</dbReference>
<evidence type="ECO:0000256" key="5">
    <source>
        <dbReference type="ARBA" id="ARBA00023002"/>
    </source>
</evidence>
<dbReference type="InterPro" id="IPR023550">
    <property type="entry name" value="PKHD_hydroxylase"/>
</dbReference>
<proteinExistence type="inferred from homology"/>
<keyword evidence="6 7" id="KW-0408">Iron</keyword>
<dbReference type="InterPro" id="IPR005123">
    <property type="entry name" value="Oxoglu/Fe-dep_dioxygenase_dom"/>
</dbReference>
<dbReference type="InterPro" id="IPR006620">
    <property type="entry name" value="Pro_4_hyd_alph"/>
</dbReference>
<name>A0A395JJD4_9GAMM</name>
<protein>
    <submittedName>
        <fullName evidence="9">PKHD-type hydroxylase</fullName>
    </submittedName>
</protein>
<keyword evidence="3 7" id="KW-0847">Vitamin C</keyword>
<comment type="cofactor">
    <cofactor evidence="7">
        <name>Fe(2+)</name>
        <dbReference type="ChEBI" id="CHEBI:29033"/>
    </cofactor>
    <text evidence="7">Binds 1 Fe(2+) ion per subunit.</text>
</comment>
<evidence type="ECO:0000256" key="7">
    <source>
        <dbReference type="HAMAP-Rule" id="MF_00657"/>
    </source>
</evidence>
<dbReference type="AlphaFoldDB" id="A0A395JJD4"/>
<dbReference type="PROSITE" id="PS51471">
    <property type="entry name" value="FE2OG_OXY"/>
    <property type="match status" value="1"/>
</dbReference>
<evidence type="ECO:0000256" key="3">
    <source>
        <dbReference type="ARBA" id="ARBA00022896"/>
    </source>
</evidence>
<dbReference type="RefSeq" id="WP_113955470.1">
    <property type="nucleotide sequence ID" value="NZ_QNRT01000005.1"/>
</dbReference>
<dbReference type="InParanoid" id="A0A395JJD4"/>
<sequence>MLVTIDKFLNADELSQMHAHLESGEWNDGRLTAGGLAGSKKNNQQLDDHSDLAISLANFLLERLGNHPQFVSAAIPHRIHPPRFNRYAGGESYGVHVDAPIMSMPHSNEVLRSDVSATLFLNNPEDYDGGELVVETEFGSQQVKLNAGDMVLYPSSSLHQVLPVTRGERVCAILWAQSMVPDVSARAILFDLDQSIQALTAEQRVDQDELMRLTAVYHNLVRRWAQV</sequence>
<dbReference type="InterPro" id="IPR044862">
    <property type="entry name" value="Pro_4_hyd_alph_FE2OG_OXY"/>
</dbReference>
<dbReference type="Proteomes" id="UP000253083">
    <property type="component" value="Unassembled WGS sequence"/>
</dbReference>
<feature type="binding site" evidence="7">
    <location>
        <position position="98"/>
    </location>
    <ligand>
        <name>Fe cation</name>
        <dbReference type="ChEBI" id="CHEBI:24875"/>
    </ligand>
</feature>
<feature type="binding site" evidence="7">
    <location>
        <position position="96"/>
    </location>
    <ligand>
        <name>Fe cation</name>
        <dbReference type="ChEBI" id="CHEBI:24875"/>
    </ligand>
</feature>
<dbReference type="Pfam" id="PF13640">
    <property type="entry name" value="2OG-FeII_Oxy_3"/>
    <property type="match status" value="1"/>
</dbReference>
<keyword evidence="5 7" id="KW-0560">Oxidoreductase</keyword>
<evidence type="ECO:0000313" key="9">
    <source>
        <dbReference type="EMBL" id="RBP48878.1"/>
    </source>
</evidence>
<keyword evidence="4 7" id="KW-0223">Dioxygenase</keyword>
<reference evidence="9 10" key="1">
    <citation type="submission" date="2018-06" db="EMBL/GenBank/DDBJ databases">
        <title>Genomic Encyclopedia of Type Strains, Phase IV (KMG-IV): sequencing the most valuable type-strain genomes for metagenomic binning, comparative biology and taxonomic classification.</title>
        <authorList>
            <person name="Goeker M."/>
        </authorList>
    </citation>
    <scope>NUCLEOTIDE SEQUENCE [LARGE SCALE GENOMIC DNA]</scope>
    <source>
        <strain evidence="9 10">DSM 24032</strain>
    </source>
</reference>
<feature type="binding site" evidence="7">
    <location>
        <position position="159"/>
    </location>
    <ligand>
        <name>Fe cation</name>
        <dbReference type="ChEBI" id="CHEBI:24875"/>
    </ligand>
</feature>
<evidence type="ECO:0000259" key="8">
    <source>
        <dbReference type="PROSITE" id="PS51471"/>
    </source>
</evidence>
<dbReference type="SMART" id="SM00702">
    <property type="entry name" value="P4Hc"/>
    <property type="match status" value="1"/>
</dbReference>
<dbReference type="GO" id="GO:0006974">
    <property type="term" value="P:DNA damage response"/>
    <property type="evidence" value="ECO:0007669"/>
    <property type="project" value="TreeGrafter"/>
</dbReference>
<dbReference type="NCBIfam" id="NF003974">
    <property type="entry name" value="PRK05467.1-3"/>
    <property type="match status" value="1"/>
</dbReference>
<evidence type="ECO:0000256" key="6">
    <source>
        <dbReference type="ARBA" id="ARBA00023004"/>
    </source>
</evidence>
<accession>A0A395JJD4</accession>
<evidence type="ECO:0000256" key="2">
    <source>
        <dbReference type="ARBA" id="ARBA00022723"/>
    </source>
</evidence>
<keyword evidence="10" id="KW-1185">Reference proteome</keyword>
<gene>
    <name evidence="9" type="ORF">DFR28_105217</name>
</gene>
<organism evidence="9 10">
    <name type="scientific">Arenicella xantha</name>
    <dbReference type="NCBI Taxonomy" id="644221"/>
    <lineage>
        <taxon>Bacteria</taxon>
        <taxon>Pseudomonadati</taxon>
        <taxon>Pseudomonadota</taxon>
        <taxon>Gammaproteobacteria</taxon>
        <taxon>Arenicellales</taxon>
        <taxon>Arenicellaceae</taxon>
        <taxon>Arenicella</taxon>
    </lineage>
</organism>
<dbReference type="EMBL" id="QNRT01000005">
    <property type="protein sequence ID" value="RBP48878.1"/>
    <property type="molecule type" value="Genomic_DNA"/>
</dbReference>
<evidence type="ECO:0000313" key="10">
    <source>
        <dbReference type="Proteomes" id="UP000253083"/>
    </source>
</evidence>
<dbReference type="FunCoup" id="A0A395JJD4">
    <property type="interactions" value="2"/>
</dbReference>
<dbReference type="Gene3D" id="2.60.120.620">
    <property type="entry name" value="q2cbj1_9rhob like domain"/>
    <property type="match status" value="1"/>
</dbReference>
<keyword evidence="2 7" id="KW-0479">Metal-binding</keyword>
<feature type="binding site" evidence="7">
    <location>
        <position position="169"/>
    </location>
    <ligand>
        <name>2-oxoglutarate</name>
        <dbReference type="ChEBI" id="CHEBI:16810"/>
    </ligand>
</feature>
<dbReference type="PANTHER" id="PTHR41536">
    <property type="entry name" value="PKHD-TYPE HYDROXYLASE YBIX"/>
    <property type="match status" value="1"/>
</dbReference>
<dbReference type="GO" id="GO:0016706">
    <property type="term" value="F:2-oxoglutarate-dependent dioxygenase activity"/>
    <property type="evidence" value="ECO:0007669"/>
    <property type="project" value="UniProtKB-UniRule"/>
</dbReference>
<comment type="caution">
    <text evidence="9">The sequence shown here is derived from an EMBL/GenBank/DDBJ whole genome shotgun (WGS) entry which is preliminary data.</text>
</comment>
<dbReference type="PANTHER" id="PTHR41536:SF1">
    <property type="entry name" value="PKHD-TYPE HYDROXYLASE YBIX"/>
    <property type="match status" value="1"/>
</dbReference>
<dbReference type="GO" id="GO:0031418">
    <property type="term" value="F:L-ascorbic acid binding"/>
    <property type="evidence" value="ECO:0007669"/>
    <property type="project" value="UniProtKB-KW"/>
</dbReference>